<dbReference type="Proteomes" id="UP000279994">
    <property type="component" value="Unassembled WGS sequence"/>
</dbReference>
<feature type="domain" description="TadE-like" evidence="2">
    <location>
        <begin position="16"/>
        <end position="58"/>
    </location>
</feature>
<accession>A0A3N0GSB3</accession>
<feature type="transmembrane region" description="Helical" evidence="1">
    <location>
        <begin position="18"/>
        <end position="39"/>
    </location>
</feature>
<dbReference type="InterPro" id="IPR012495">
    <property type="entry name" value="TadE-like_dom"/>
</dbReference>
<evidence type="ECO:0000313" key="3">
    <source>
        <dbReference type="EMBL" id="RNM14970.1"/>
    </source>
</evidence>
<sequence>MTDPVRGHTRRRSESGSLAIELAMLAPSILLIFALIFVYGRAAQVNGTLESGTRDAARSVTLARSYDEARDRARAVLLDAMKDAPQSCQNSLHVAVGLPYEAGRPITVDADCTYDISDLGLPGAPGTLTARSSFTSMLDPYRGLQ</sequence>
<name>A0A3N0GSB3_9ACTN</name>
<evidence type="ECO:0000259" key="2">
    <source>
        <dbReference type="Pfam" id="PF07811"/>
    </source>
</evidence>
<proteinExistence type="predicted"/>
<reference evidence="3 4" key="1">
    <citation type="submission" date="2018-11" db="EMBL/GenBank/DDBJ databases">
        <authorList>
            <person name="Li F."/>
        </authorList>
    </citation>
    <scope>NUCLEOTIDE SEQUENCE [LARGE SCALE GENOMIC DNA]</scope>
    <source>
        <strain evidence="3 4">Gsoil 818</strain>
    </source>
</reference>
<keyword evidence="1" id="KW-0812">Transmembrane</keyword>
<keyword evidence="1" id="KW-1133">Transmembrane helix</keyword>
<organism evidence="3 4">
    <name type="scientific">Nocardioides pocheonensis</name>
    <dbReference type="NCBI Taxonomy" id="661485"/>
    <lineage>
        <taxon>Bacteria</taxon>
        <taxon>Bacillati</taxon>
        <taxon>Actinomycetota</taxon>
        <taxon>Actinomycetes</taxon>
        <taxon>Propionibacteriales</taxon>
        <taxon>Nocardioidaceae</taxon>
        <taxon>Nocardioides</taxon>
    </lineage>
</organism>
<dbReference type="OrthoDB" id="4869119at2"/>
<keyword evidence="4" id="KW-1185">Reference proteome</keyword>
<dbReference type="AlphaFoldDB" id="A0A3N0GSB3"/>
<dbReference type="EMBL" id="RJSF01000036">
    <property type="protein sequence ID" value="RNM14970.1"/>
    <property type="molecule type" value="Genomic_DNA"/>
</dbReference>
<dbReference type="RefSeq" id="WP_123222682.1">
    <property type="nucleotide sequence ID" value="NZ_RJSF01000036.1"/>
</dbReference>
<dbReference type="Pfam" id="PF07811">
    <property type="entry name" value="TadE"/>
    <property type="match status" value="1"/>
</dbReference>
<evidence type="ECO:0000256" key="1">
    <source>
        <dbReference type="SAM" id="Phobius"/>
    </source>
</evidence>
<protein>
    <submittedName>
        <fullName evidence="3">Pilus assembly protein</fullName>
    </submittedName>
</protein>
<comment type="caution">
    <text evidence="3">The sequence shown here is derived from an EMBL/GenBank/DDBJ whole genome shotgun (WGS) entry which is preliminary data.</text>
</comment>
<keyword evidence="1" id="KW-0472">Membrane</keyword>
<evidence type="ECO:0000313" key="4">
    <source>
        <dbReference type="Proteomes" id="UP000279994"/>
    </source>
</evidence>
<gene>
    <name evidence="3" type="ORF">EFL26_09650</name>
</gene>